<evidence type="ECO:0000259" key="2">
    <source>
        <dbReference type="Pfam" id="PF08283"/>
    </source>
</evidence>
<evidence type="ECO:0000256" key="1">
    <source>
        <dbReference type="SAM" id="MobiDB-lite"/>
    </source>
</evidence>
<organism evidence="3 4">
    <name type="scientific">Colletotrichum godetiae</name>
    <dbReference type="NCBI Taxonomy" id="1209918"/>
    <lineage>
        <taxon>Eukaryota</taxon>
        <taxon>Fungi</taxon>
        <taxon>Dikarya</taxon>
        <taxon>Ascomycota</taxon>
        <taxon>Pezizomycotina</taxon>
        <taxon>Sordariomycetes</taxon>
        <taxon>Hypocreomycetidae</taxon>
        <taxon>Glomerellales</taxon>
        <taxon>Glomerellaceae</taxon>
        <taxon>Colletotrichum</taxon>
        <taxon>Colletotrichum acutatum species complex</taxon>
    </lineage>
</organism>
<dbReference type="GO" id="GO:0005198">
    <property type="term" value="F:structural molecule activity"/>
    <property type="evidence" value="ECO:0007669"/>
    <property type="project" value="InterPro"/>
</dbReference>
<dbReference type="RefSeq" id="XP_060428641.1">
    <property type="nucleotide sequence ID" value="XM_060579593.1"/>
</dbReference>
<dbReference type="GeneID" id="85464119"/>
<proteinExistence type="predicted"/>
<dbReference type="Pfam" id="PF08283">
    <property type="entry name" value="Gemini_AL1_M"/>
    <property type="match status" value="1"/>
</dbReference>
<accession>A0AAJ0ALJ6</accession>
<sequence length="404" mass="45920">MEDSELVHVLYDDVVTPRSDDGSSEAGTADDASRSLDSDIDPENGEGTEGLYLFHGRYVMVTYNRSQVGDHEKFFEYLTDSLQAQMPALSGDKGSKTVEFSCYGAMELHKDGSPHYHVVFAFSDRIHWKDARRKFSVWIPVEGKEDRVVDTTSIQFRPRKKKDSVAVFLGSTQAYCAKEGNKFIFGNRIPPEVQSSKRKAEDDIYREAIASASYEEAKTLFETKVPRDYVRNYCSYSAFLNSKKLKVAVPHKANFKVNDWAVPEELLQWKAANFDRDAGGRPVALIIRGPARCGKTEWAMSFGKPAEMTHSWCVDALSNDCTHLVLNDIDVKGFKRWREFLGGQRSIVVSGKYRHESVMEWGKPTIWTCNKDNDPRKDKHVREYLKNSPVVVVDVKKPLFLLDS</sequence>
<keyword evidence="4" id="KW-1185">Reference proteome</keyword>
<dbReference type="PRINTS" id="PR00228">
    <property type="entry name" value="GEMCOATCLVL1"/>
</dbReference>
<comment type="caution">
    <text evidence="3">The sequence shown here is derived from an EMBL/GenBank/DDBJ whole genome shotgun (WGS) entry which is preliminary data.</text>
</comment>
<dbReference type="GO" id="GO:0016888">
    <property type="term" value="F:DNA endonuclease activity, producing 5'-phosphomonoesters"/>
    <property type="evidence" value="ECO:0007669"/>
    <property type="project" value="InterPro"/>
</dbReference>
<name>A0AAJ0ALJ6_9PEZI</name>
<dbReference type="AlphaFoldDB" id="A0AAJ0ALJ6"/>
<dbReference type="Proteomes" id="UP001224890">
    <property type="component" value="Unassembled WGS sequence"/>
</dbReference>
<feature type="region of interest" description="Disordered" evidence="1">
    <location>
        <begin position="11"/>
        <end position="44"/>
    </location>
</feature>
<protein>
    <recommendedName>
        <fullName evidence="2">Geminivirus AL1 replication-associated protein central domain-containing protein</fullName>
    </recommendedName>
</protein>
<reference evidence="3" key="1">
    <citation type="submission" date="2021-06" db="EMBL/GenBank/DDBJ databases">
        <title>Comparative genomics, transcriptomics and evolutionary studies reveal genomic signatures of adaptation to plant cell wall in hemibiotrophic fungi.</title>
        <authorList>
            <consortium name="DOE Joint Genome Institute"/>
            <person name="Baroncelli R."/>
            <person name="Diaz J.F."/>
            <person name="Benocci T."/>
            <person name="Peng M."/>
            <person name="Battaglia E."/>
            <person name="Haridas S."/>
            <person name="Andreopoulos W."/>
            <person name="Labutti K."/>
            <person name="Pangilinan J."/>
            <person name="Floch G.L."/>
            <person name="Makela M.R."/>
            <person name="Henrissat B."/>
            <person name="Grigoriev I.V."/>
            <person name="Crouch J.A."/>
            <person name="De Vries R.P."/>
            <person name="Sukno S.A."/>
            <person name="Thon M.R."/>
        </authorList>
    </citation>
    <scope>NUCLEOTIDE SEQUENCE</scope>
    <source>
        <strain evidence="3">CBS 193.32</strain>
    </source>
</reference>
<evidence type="ECO:0000313" key="3">
    <source>
        <dbReference type="EMBL" id="KAK1674638.1"/>
    </source>
</evidence>
<dbReference type="Gene3D" id="3.40.1310.20">
    <property type="match status" value="1"/>
</dbReference>
<dbReference type="InterPro" id="IPR022692">
    <property type="entry name" value="Gemini_AL1_REP_central"/>
</dbReference>
<feature type="domain" description="Geminivirus AL1 replication-associated protein central" evidence="2">
    <location>
        <begin position="197"/>
        <end position="298"/>
    </location>
</feature>
<evidence type="ECO:0000313" key="4">
    <source>
        <dbReference type="Proteomes" id="UP001224890"/>
    </source>
</evidence>
<gene>
    <name evidence="3" type="ORF">BDP55DRAFT_729646</name>
</gene>
<dbReference type="InterPro" id="IPR001301">
    <property type="entry name" value="Gemini_AL1_CLV"/>
</dbReference>
<dbReference type="EMBL" id="JAHMHR010000025">
    <property type="protein sequence ID" value="KAK1674638.1"/>
    <property type="molecule type" value="Genomic_DNA"/>
</dbReference>